<reference evidence="1 2" key="1">
    <citation type="submission" date="2018-10" db="EMBL/GenBank/DDBJ databases">
        <title>Butyricimonas faecalis sp. nov., isolated from human faeces and emended description of the genus Butyricimonas.</title>
        <authorList>
            <person name="Le Roy T."/>
            <person name="Van der Smissen P."/>
            <person name="Paquot A."/>
            <person name="Delzenne N."/>
            <person name="Muccioli G."/>
            <person name="Collet J.-F."/>
            <person name="Cani P.D."/>
        </authorList>
    </citation>
    <scope>NUCLEOTIDE SEQUENCE [LARGE SCALE GENOMIC DNA]</scope>
    <source>
        <strain evidence="1 2">H184</strain>
    </source>
</reference>
<dbReference type="RefSeq" id="WP_106624426.1">
    <property type="nucleotide sequence ID" value="NZ_CP032819.1"/>
</dbReference>
<dbReference type="EMBL" id="CP032819">
    <property type="protein sequence ID" value="AZS28285.1"/>
    <property type="molecule type" value="Genomic_DNA"/>
</dbReference>
<sequence length="354" mass="42089">MIQDKECIIREFLMKDNENYNLTSLGFIQDFEKEISFLLELSQDLPMTTFSAWKHQLLNTYYAERQFPAFVQSNINVPLFIENIYSKAQNMVETKYWKESPAEVNTYIAAFKDSLAYLLPRDLFLKYYHYYFTTDLRLNTPEELYYYCQQITDTIFPLSSTEILEHVKNAHPVFCTGISKWLKKLIRQDLPEREDIHHETYIAFIEAIKKNRLAAPEQPLSIRNYAIGIIKNKFMESYRQRKTLVLKEENQLITLLDQKNPETEEWLVEKEKILNILQDPDNPLQKELFRGIEDKIEIFILHFVKGLSYEEIAIQKYGNLAPKELKRKTDKFRQDICRVKAPLCSHIEKIISKL</sequence>
<keyword evidence="2" id="KW-1185">Reference proteome</keyword>
<gene>
    <name evidence="1" type="ORF">D8S85_01105</name>
</gene>
<organism evidence="1 2">
    <name type="scientific">Butyricimonas faecalis</name>
    <dbReference type="NCBI Taxonomy" id="2093856"/>
    <lineage>
        <taxon>Bacteria</taxon>
        <taxon>Pseudomonadati</taxon>
        <taxon>Bacteroidota</taxon>
        <taxon>Bacteroidia</taxon>
        <taxon>Bacteroidales</taxon>
        <taxon>Odoribacteraceae</taxon>
        <taxon>Butyricimonas</taxon>
    </lineage>
</organism>
<dbReference type="KEGG" id="buy:D8S85_01105"/>
<dbReference type="AlphaFoldDB" id="A0A3S9VP45"/>
<name>A0A3S9VP45_9BACT</name>
<evidence type="ECO:0000313" key="1">
    <source>
        <dbReference type="EMBL" id="AZS28285.1"/>
    </source>
</evidence>
<proteinExistence type="predicted"/>
<evidence type="ECO:0000313" key="2">
    <source>
        <dbReference type="Proteomes" id="UP000270673"/>
    </source>
</evidence>
<accession>A0A3S9VP45</accession>
<protein>
    <submittedName>
        <fullName evidence="1">Uncharacterized protein</fullName>
    </submittedName>
</protein>
<dbReference type="Proteomes" id="UP000270673">
    <property type="component" value="Chromosome"/>
</dbReference>